<dbReference type="SUPFAM" id="SSF48008">
    <property type="entry name" value="GntR ligand-binding domain-like"/>
    <property type="match status" value="1"/>
</dbReference>
<dbReference type="Gene3D" id="1.20.120.530">
    <property type="entry name" value="GntR ligand-binding domain-like"/>
    <property type="match status" value="1"/>
</dbReference>
<dbReference type="SMART" id="SM00895">
    <property type="entry name" value="FCD"/>
    <property type="match status" value="1"/>
</dbReference>
<keyword evidence="2" id="KW-0238">DNA-binding</keyword>
<name>A0ABT2GV93_9MICO</name>
<sequence length="237" mass="26943">MQSTKIERHAAPLRQQVVRLLREDILEGVLAPGERLLESALCDSYGVSRTVIREALRQLETESLITMLPNRGPIVTVLTKRDIESLYEVRRALEGLAGELFARRARPEQAAAMRELIVAMEDSYLRGTVQSREESKEQFYDLLLEGAANPVLENDLRGVHTRIGLFRRYAFVDEHRVALSMEELRLIVREMAENRDPVAARQACEHHIQLAGELAILEYTKRLHHSDAQSDPAKIAI</sequence>
<gene>
    <name evidence="5" type="ORF">N1027_18530</name>
</gene>
<dbReference type="PANTHER" id="PTHR43537:SF24">
    <property type="entry name" value="GLUCONATE OPERON TRANSCRIPTIONAL REPRESSOR"/>
    <property type="match status" value="1"/>
</dbReference>
<accession>A0ABT2GV93</accession>
<evidence type="ECO:0000313" key="6">
    <source>
        <dbReference type="Proteomes" id="UP001165584"/>
    </source>
</evidence>
<dbReference type="PANTHER" id="PTHR43537">
    <property type="entry name" value="TRANSCRIPTIONAL REGULATOR, GNTR FAMILY"/>
    <property type="match status" value="1"/>
</dbReference>
<evidence type="ECO:0000256" key="2">
    <source>
        <dbReference type="ARBA" id="ARBA00023125"/>
    </source>
</evidence>
<dbReference type="Gene3D" id="1.10.10.10">
    <property type="entry name" value="Winged helix-like DNA-binding domain superfamily/Winged helix DNA-binding domain"/>
    <property type="match status" value="1"/>
</dbReference>
<keyword evidence="3" id="KW-0804">Transcription</keyword>
<dbReference type="InterPro" id="IPR036388">
    <property type="entry name" value="WH-like_DNA-bd_sf"/>
</dbReference>
<dbReference type="Pfam" id="PF00392">
    <property type="entry name" value="GntR"/>
    <property type="match status" value="1"/>
</dbReference>
<comment type="caution">
    <text evidence="5">The sequence shown here is derived from an EMBL/GenBank/DDBJ whole genome shotgun (WGS) entry which is preliminary data.</text>
</comment>
<dbReference type="InterPro" id="IPR000524">
    <property type="entry name" value="Tscrpt_reg_HTH_GntR"/>
</dbReference>
<dbReference type="RefSeq" id="WP_259509988.1">
    <property type="nucleotide sequence ID" value="NZ_JANLCM010000002.1"/>
</dbReference>
<evidence type="ECO:0000313" key="5">
    <source>
        <dbReference type="EMBL" id="MCS5720132.1"/>
    </source>
</evidence>
<dbReference type="CDD" id="cd07377">
    <property type="entry name" value="WHTH_GntR"/>
    <property type="match status" value="1"/>
</dbReference>
<keyword evidence="6" id="KW-1185">Reference proteome</keyword>
<organism evidence="5 6">
    <name type="scientific">Herbiconiux aconitum</name>
    <dbReference type="NCBI Taxonomy" id="2970913"/>
    <lineage>
        <taxon>Bacteria</taxon>
        <taxon>Bacillati</taxon>
        <taxon>Actinomycetota</taxon>
        <taxon>Actinomycetes</taxon>
        <taxon>Micrococcales</taxon>
        <taxon>Microbacteriaceae</taxon>
        <taxon>Herbiconiux</taxon>
    </lineage>
</organism>
<dbReference type="InterPro" id="IPR036390">
    <property type="entry name" value="WH_DNA-bd_sf"/>
</dbReference>
<reference evidence="5" key="1">
    <citation type="submission" date="2022-08" db="EMBL/GenBank/DDBJ databases">
        <authorList>
            <person name="Deng Y."/>
            <person name="Han X.-F."/>
            <person name="Zhang Y.-Q."/>
        </authorList>
    </citation>
    <scope>NUCLEOTIDE SEQUENCE</scope>
    <source>
        <strain evidence="5">CPCC 205763</strain>
    </source>
</reference>
<proteinExistence type="predicted"/>
<dbReference type="EMBL" id="JANLCM010000002">
    <property type="protein sequence ID" value="MCS5720132.1"/>
    <property type="molecule type" value="Genomic_DNA"/>
</dbReference>
<evidence type="ECO:0000256" key="3">
    <source>
        <dbReference type="ARBA" id="ARBA00023163"/>
    </source>
</evidence>
<evidence type="ECO:0000256" key="1">
    <source>
        <dbReference type="ARBA" id="ARBA00023015"/>
    </source>
</evidence>
<dbReference type="InterPro" id="IPR011711">
    <property type="entry name" value="GntR_C"/>
</dbReference>
<dbReference type="SMART" id="SM00345">
    <property type="entry name" value="HTH_GNTR"/>
    <property type="match status" value="1"/>
</dbReference>
<evidence type="ECO:0000259" key="4">
    <source>
        <dbReference type="PROSITE" id="PS50949"/>
    </source>
</evidence>
<dbReference type="InterPro" id="IPR008920">
    <property type="entry name" value="TF_FadR/GntR_C"/>
</dbReference>
<dbReference type="PRINTS" id="PR00035">
    <property type="entry name" value="HTHGNTR"/>
</dbReference>
<dbReference type="Proteomes" id="UP001165584">
    <property type="component" value="Unassembled WGS sequence"/>
</dbReference>
<protein>
    <submittedName>
        <fullName evidence="5">GntR family transcriptional regulator</fullName>
    </submittedName>
</protein>
<dbReference type="Pfam" id="PF07729">
    <property type="entry name" value="FCD"/>
    <property type="match status" value="1"/>
</dbReference>
<dbReference type="PROSITE" id="PS50949">
    <property type="entry name" value="HTH_GNTR"/>
    <property type="match status" value="1"/>
</dbReference>
<dbReference type="SUPFAM" id="SSF46785">
    <property type="entry name" value="Winged helix' DNA-binding domain"/>
    <property type="match status" value="1"/>
</dbReference>
<feature type="domain" description="HTH gntR-type" evidence="4">
    <location>
        <begin position="11"/>
        <end position="78"/>
    </location>
</feature>
<keyword evidence="1" id="KW-0805">Transcription regulation</keyword>